<dbReference type="SMART" id="SM00547">
    <property type="entry name" value="ZnF_RBZ"/>
    <property type="match status" value="1"/>
</dbReference>
<evidence type="ECO:0000256" key="3">
    <source>
        <dbReference type="ARBA" id="ARBA00022833"/>
    </source>
</evidence>
<dbReference type="Proteomes" id="UP000886998">
    <property type="component" value="Unassembled WGS sequence"/>
</dbReference>
<evidence type="ECO:0000256" key="1">
    <source>
        <dbReference type="ARBA" id="ARBA00022723"/>
    </source>
</evidence>
<comment type="caution">
    <text evidence="7">The sequence shown here is derived from an EMBL/GenBank/DDBJ whole genome shotgun (WGS) entry which is preliminary data.</text>
</comment>
<feature type="compositionally biased region" description="Polar residues" evidence="5">
    <location>
        <begin position="309"/>
        <end position="337"/>
    </location>
</feature>
<dbReference type="InterPro" id="IPR001876">
    <property type="entry name" value="Znf_RanBP2"/>
</dbReference>
<sequence>MKKKFPDLPEDMLRNHVILYAQDQDKCISLLQKHSKSHFHSSQAFSDIRLSDSKMKSKKNIDLDVNCDQETESSNINAIVWQNNKNNNTNIGFVGKESFNIPSHTSNKNNIDANTINLSTKSSNLNAPLKPEVQSAPVFSNNDRPFTDIYKSAPVSSHTALCHIPNNQNADNRMMFSTTKEHTILPLESSVAKESSTNSRDSCEIEPSKRHAVCLSITPSFPFSQQPINVHGSSVCTSSHSSRPGRHTTSLNLQLQPQSSDAYPVEISTIPTNIGSPCNYRDFGSHLQISVGSQGATFTALRLQRPHVPQSQPSPNQLPVTNQASFNVSQPSSQAQDSKGYKFPTHLQEVFNSVRENSELFDEKNRYAVDKLSKIMTNKEHCISNIKLENLPSENKIPSKHLNEETNFLHGYQASPDYILAVKKHQKLFEINKLEQEIAQRQEKKISFSYAELLQKLKEENRKLTLECNDLIMEYDISSKEQIPLGVTDEDFYSNIFTGPNDGLTCHSKREKCKKHVAQTRDKLKSSYSDDDDDEKNHWKCKNCTFANHPALQKCEMCELPKTQVTQSITQIIPLLLIYGSCPLQRVSLEEPWVVSKYQLRDEYPLILKVSNYNSLIECLDSTVVL</sequence>
<keyword evidence="2 4" id="KW-0863">Zinc-finger</keyword>
<evidence type="ECO:0000256" key="2">
    <source>
        <dbReference type="ARBA" id="ARBA00022771"/>
    </source>
</evidence>
<keyword evidence="7" id="KW-0418">Kinase</keyword>
<reference evidence="7" key="1">
    <citation type="submission" date="2020-08" db="EMBL/GenBank/DDBJ databases">
        <title>Multicomponent nature underlies the extraordinary mechanical properties of spider dragline silk.</title>
        <authorList>
            <person name="Kono N."/>
            <person name="Nakamura H."/>
            <person name="Mori M."/>
            <person name="Yoshida Y."/>
            <person name="Ohtoshi R."/>
            <person name="Malay A.D."/>
            <person name="Moran D.A.P."/>
            <person name="Tomita M."/>
            <person name="Numata K."/>
            <person name="Arakawa K."/>
        </authorList>
    </citation>
    <scope>NUCLEOTIDE SEQUENCE</scope>
</reference>
<dbReference type="PROSITE" id="PS01358">
    <property type="entry name" value="ZF_RANBP2_1"/>
    <property type="match status" value="1"/>
</dbReference>
<accession>A0A8X6Y698</accession>
<feature type="domain" description="RanBP2-type" evidence="6">
    <location>
        <begin position="535"/>
        <end position="564"/>
    </location>
</feature>
<evidence type="ECO:0000313" key="8">
    <source>
        <dbReference type="Proteomes" id="UP000886998"/>
    </source>
</evidence>
<keyword evidence="7" id="KW-0808">Transferase</keyword>
<feature type="region of interest" description="Disordered" evidence="5">
    <location>
        <begin position="305"/>
        <end position="339"/>
    </location>
</feature>
<dbReference type="EMBL" id="BMAV01016059">
    <property type="protein sequence ID" value="GFY66473.1"/>
    <property type="molecule type" value="Genomic_DNA"/>
</dbReference>
<dbReference type="PANTHER" id="PTHR46253:SF1">
    <property type="entry name" value="TAB2"/>
    <property type="match status" value="1"/>
</dbReference>
<protein>
    <submittedName>
        <fullName evidence="7">TGF-beta-activated kinase 1 and MAP3K7-binding protein 2</fullName>
    </submittedName>
</protein>
<dbReference type="PROSITE" id="PS50199">
    <property type="entry name" value="ZF_RANBP2_2"/>
    <property type="match status" value="1"/>
</dbReference>
<keyword evidence="3" id="KW-0862">Zinc</keyword>
<dbReference type="PANTHER" id="PTHR46253">
    <property type="entry name" value="TGF-BETA-ACTIVATED KINASE 1 AND MAP3K7-BINDING PROTEIN TAB"/>
    <property type="match status" value="1"/>
</dbReference>
<evidence type="ECO:0000313" key="7">
    <source>
        <dbReference type="EMBL" id="GFY66473.1"/>
    </source>
</evidence>
<evidence type="ECO:0000256" key="5">
    <source>
        <dbReference type="SAM" id="MobiDB-lite"/>
    </source>
</evidence>
<dbReference type="InterPro" id="IPR036443">
    <property type="entry name" value="Znf_RanBP2_sf"/>
</dbReference>
<keyword evidence="1" id="KW-0479">Metal-binding</keyword>
<keyword evidence="8" id="KW-1185">Reference proteome</keyword>
<dbReference type="GO" id="GO:0008270">
    <property type="term" value="F:zinc ion binding"/>
    <property type="evidence" value="ECO:0007669"/>
    <property type="project" value="UniProtKB-KW"/>
</dbReference>
<dbReference type="Gene3D" id="1.10.8.10">
    <property type="entry name" value="DNA helicase RuvA subunit, C-terminal domain"/>
    <property type="match status" value="1"/>
</dbReference>
<dbReference type="AlphaFoldDB" id="A0A8X6Y698"/>
<dbReference type="GO" id="GO:0016301">
    <property type="term" value="F:kinase activity"/>
    <property type="evidence" value="ECO:0007669"/>
    <property type="project" value="UniProtKB-KW"/>
</dbReference>
<proteinExistence type="predicted"/>
<dbReference type="SUPFAM" id="SSF90209">
    <property type="entry name" value="Ran binding protein zinc finger-like"/>
    <property type="match status" value="1"/>
</dbReference>
<gene>
    <name evidence="7" type="primary">Tab2</name>
    <name evidence="7" type="ORF">TNIN_111751</name>
</gene>
<dbReference type="Gene3D" id="2.30.30.380">
    <property type="entry name" value="Zn-finger domain of Sec23/24"/>
    <property type="match status" value="1"/>
</dbReference>
<evidence type="ECO:0000256" key="4">
    <source>
        <dbReference type="PROSITE-ProRule" id="PRU00322"/>
    </source>
</evidence>
<evidence type="ECO:0000259" key="6">
    <source>
        <dbReference type="PROSITE" id="PS50199"/>
    </source>
</evidence>
<name>A0A8X6Y698_9ARAC</name>
<organism evidence="7 8">
    <name type="scientific">Trichonephila inaurata madagascariensis</name>
    <dbReference type="NCBI Taxonomy" id="2747483"/>
    <lineage>
        <taxon>Eukaryota</taxon>
        <taxon>Metazoa</taxon>
        <taxon>Ecdysozoa</taxon>
        <taxon>Arthropoda</taxon>
        <taxon>Chelicerata</taxon>
        <taxon>Arachnida</taxon>
        <taxon>Araneae</taxon>
        <taxon>Araneomorphae</taxon>
        <taxon>Entelegynae</taxon>
        <taxon>Araneoidea</taxon>
        <taxon>Nephilidae</taxon>
        <taxon>Trichonephila</taxon>
        <taxon>Trichonephila inaurata</taxon>
    </lineage>
</organism>
<dbReference type="OrthoDB" id="6367910at2759"/>